<name>F2NG90_DESAR</name>
<evidence type="ECO:0000256" key="1">
    <source>
        <dbReference type="SAM" id="Phobius"/>
    </source>
</evidence>
<dbReference type="STRING" id="880072.Desac_0617"/>
<keyword evidence="3" id="KW-1185">Reference proteome</keyword>
<keyword evidence="1" id="KW-1133">Transmembrane helix</keyword>
<gene>
    <name evidence="2" type="ordered locus">Desac_0617</name>
</gene>
<evidence type="ECO:0000313" key="2">
    <source>
        <dbReference type="EMBL" id="AEB08503.1"/>
    </source>
</evidence>
<proteinExistence type="predicted"/>
<reference evidence="3" key="2">
    <citation type="submission" date="2011-03" db="EMBL/GenBank/DDBJ databases">
        <title>The complete genome of Desulfobacca acetoxidans DSM 11109.</title>
        <authorList>
            <consortium name="US DOE Joint Genome Institute (JGI-PGF)"/>
            <person name="Lucas S."/>
            <person name="Copeland A."/>
            <person name="Lapidus A."/>
            <person name="Bruce D."/>
            <person name="Goodwin L."/>
            <person name="Pitluck S."/>
            <person name="Peters L."/>
            <person name="Kyrpides N."/>
            <person name="Mavromatis K."/>
            <person name="Ivanova N."/>
            <person name="Ovchinnikova G."/>
            <person name="Teshima H."/>
            <person name="Detter J.C."/>
            <person name="Han C."/>
            <person name="Land M."/>
            <person name="Hauser L."/>
            <person name="Markowitz V."/>
            <person name="Cheng J.-F."/>
            <person name="Hugenholtz P."/>
            <person name="Woyke T."/>
            <person name="Wu D."/>
            <person name="Spring S."/>
            <person name="Schueler E."/>
            <person name="Brambilla E."/>
            <person name="Klenk H.-P."/>
            <person name="Eisen J.A."/>
        </authorList>
    </citation>
    <scope>NUCLEOTIDE SEQUENCE [LARGE SCALE GENOMIC DNA]</scope>
    <source>
        <strain evidence="3">ATCC 700848 / DSM 11109 / ASRB2</strain>
    </source>
</reference>
<dbReference type="OrthoDB" id="7062464at2"/>
<dbReference type="EMBL" id="CP002629">
    <property type="protein sequence ID" value="AEB08503.1"/>
    <property type="molecule type" value="Genomic_DNA"/>
</dbReference>
<dbReference type="HOGENOM" id="CLU_113317_0_0_7"/>
<organism evidence="2 3">
    <name type="scientific">Desulfobacca acetoxidans (strain ATCC 700848 / DSM 11109 / ASRB2)</name>
    <dbReference type="NCBI Taxonomy" id="880072"/>
    <lineage>
        <taxon>Bacteria</taxon>
        <taxon>Pseudomonadati</taxon>
        <taxon>Thermodesulfobacteriota</taxon>
        <taxon>Desulfobaccia</taxon>
        <taxon>Desulfobaccales</taxon>
        <taxon>Desulfobaccaceae</taxon>
        <taxon>Desulfobacca</taxon>
    </lineage>
</organism>
<dbReference type="KEGG" id="dao:Desac_0617"/>
<keyword evidence="1" id="KW-0472">Membrane</keyword>
<dbReference type="AlphaFoldDB" id="F2NG90"/>
<evidence type="ECO:0000313" key="3">
    <source>
        <dbReference type="Proteomes" id="UP000000483"/>
    </source>
</evidence>
<accession>F2NG90</accession>
<protein>
    <submittedName>
        <fullName evidence="2">Uncharacterized protein</fullName>
    </submittedName>
</protein>
<dbReference type="Proteomes" id="UP000000483">
    <property type="component" value="Chromosome"/>
</dbReference>
<reference evidence="2 3" key="1">
    <citation type="journal article" date="2011" name="Stand. Genomic Sci.">
        <title>Complete genome sequence of the acetate-degrading sulfate reducer Desulfobacca acetoxidans type strain (ASRB2).</title>
        <authorList>
            <person name="Goker M."/>
            <person name="Teshima H."/>
            <person name="Lapidus A."/>
            <person name="Nolan M."/>
            <person name="Lucas S."/>
            <person name="Hammon N."/>
            <person name="Deshpande S."/>
            <person name="Cheng J.F."/>
            <person name="Tapia R."/>
            <person name="Han C."/>
            <person name="Goodwin L."/>
            <person name="Pitluck S."/>
            <person name="Huntemann M."/>
            <person name="Liolios K."/>
            <person name="Ivanova N."/>
            <person name="Pagani I."/>
            <person name="Mavromatis K."/>
            <person name="Ovchinikova G."/>
            <person name="Pati A."/>
            <person name="Chen A."/>
            <person name="Palaniappan K."/>
            <person name="Land M."/>
            <person name="Hauser L."/>
            <person name="Brambilla E.M."/>
            <person name="Rohde M."/>
            <person name="Spring S."/>
            <person name="Detter J.C."/>
            <person name="Woyke T."/>
            <person name="Bristow J."/>
            <person name="Eisen J.A."/>
            <person name="Markowitz V."/>
            <person name="Hugenholtz P."/>
            <person name="Kyrpides N.C."/>
            <person name="Klenk H.P."/>
        </authorList>
    </citation>
    <scope>NUCLEOTIDE SEQUENCE [LARGE SCALE GENOMIC DNA]</scope>
    <source>
        <strain evidence="3">ATCC 700848 / DSM 11109 / ASRB2</strain>
    </source>
</reference>
<dbReference type="eggNOG" id="ENOG5032S9Q">
    <property type="taxonomic scope" value="Bacteria"/>
</dbReference>
<sequence>MTGIEIFFTALGSVVAALLAAYLGGRYTFRAVEKTFAKNLELQKVNQENIIKALLQAIHDEIETLWEHYSSELGAKIDSLPDNHPLNYLFPILQDYFTIYTGNAILIGHIFDVELRKSIVTTYTKARAMIDTIRLNNELVQKNEFWFRLYQQSKDPTLAKNVDDSWTLLIEYAKVIKKYHADMKITVNDLLRKLRKTGVLYQERQ</sequence>
<dbReference type="RefSeq" id="WP_013705616.1">
    <property type="nucleotide sequence ID" value="NC_015388.1"/>
</dbReference>
<feature type="transmembrane region" description="Helical" evidence="1">
    <location>
        <begin position="6"/>
        <end position="24"/>
    </location>
</feature>
<keyword evidence="1" id="KW-0812">Transmembrane</keyword>